<evidence type="ECO:0000313" key="1">
    <source>
        <dbReference type="EMBL" id="KAK4226931.1"/>
    </source>
</evidence>
<proteinExistence type="predicted"/>
<reference evidence="1" key="1">
    <citation type="journal article" date="2023" name="Mol. Phylogenet. Evol.">
        <title>Genome-scale phylogeny and comparative genomics of the fungal order Sordariales.</title>
        <authorList>
            <person name="Hensen N."/>
            <person name="Bonometti L."/>
            <person name="Westerberg I."/>
            <person name="Brannstrom I.O."/>
            <person name="Guillou S."/>
            <person name="Cros-Aarteil S."/>
            <person name="Calhoun S."/>
            <person name="Haridas S."/>
            <person name="Kuo A."/>
            <person name="Mondo S."/>
            <person name="Pangilinan J."/>
            <person name="Riley R."/>
            <person name="LaButti K."/>
            <person name="Andreopoulos B."/>
            <person name="Lipzen A."/>
            <person name="Chen C."/>
            <person name="Yan M."/>
            <person name="Daum C."/>
            <person name="Ng V."/>
            <person name="Clum A."/>
            <person name="Steindorff A."/>
            <person name="Ohm R.A."/>
            <person name="Martin F."/>
            <person name="Silar P."/>
            <person name="Natvig D.O."/>
            <person name="Lalanne C."/>
            <person name="Gautier V."/>
            <person name="Ament-Velasquez S.L."/>
            <person name="Kruys A."/>
            <person name="Hutchinson M.I."/>
            <person name="Powell A.J."/>
            <person name="Barry K."/>
            <person name="Miller A.N."/>
            <person name="Grigoriev I.V."/>
            <person name="Debuchy R."/>
            <person name="Gladieux P."/>
            <person name="Hiltunen Thoren M."/>
            <person name="Johannesson H."/>
        </authorList>
    </citation>
    <scope>NUCLEOTIDE SEQUENCE</scope>
    <source>
        <strain evidence="1">CBS 990.96</strain>
    </source>
</reference>
<protein>
    <submittedName>
        <fullName evidence="1">Uncharacterized protein</fullName>
    </submittedName>
</protein>
<gene>
    <name evidence="1" type="ORF">QBC38DRAFT_211723</name>
</gene>
<dbReference type="AlphaFoldDB" id="A0AAN7BP49"/>
<keyword evidence="2" id="KW-1185">Reference proteome</keyword>
<dbReference type="EMBL" id="MU865339">
    <property type="protein sequence ID" value="KAK4226931.1"/>
    <property type="molecule type" value="Genomic_DNA"/>
</dbReference>
<dbReference type="Proteomes" id="UP001301958">
    <property type="component" value="Unassembled WGS sequence"/>
</dbReference>
<reference evidence="1" key="2">
    <citation type="submission" date="2023-05" db="EMBL/GenBank/DDBJ databases">
        <authorList>
            <consortium name="Lawrence Berkeley National Laboratory"/>
            <person name="Steindorff A."/>
            <person name="Hensen N."/>
            <person name="Bonometti L."/>
            <person name="Westerberg I."/>
            <person name="Brannstrom I.O."/>
            <person name="Guillou S."/>
            <person name="Cros-Aarteil S."/>
            <person name="Calhoun S."/>
            <person name="Haridas S."/>
            <person name="Kuo A."/>
            <person name="Mondo S."/>
            <person name="Pangilinan J."/>
            <person name="Riley R."/>
            <person name="Labutti K."/>
            <person name="Andreopoulos B."/>
            <person name="Lipzen A."/>
            <person name="Chen C."/>
            <person name="Yanf M."/>
            <person name="Daum C."/>
            <person name="Ng V."/>
            <person name="Clum A."/>
            <person name="Ohm R."/>
            <person name="Martin F."/>
            <person name="Silar P."/>
            <person name="Natvig D."/>
            <person name="Lalanne C."/>
            <person name="Gautier V."/>
            <person name="Ament-Velasquez S.L."/>
            <person name="Kruys A."/>
            <person name="Hutchinson M.I."/>
            <person name="Powell A.J."/>
            <person name="Barry K."/>
            <person name="Miller A.N."/>
            <person name="Grigoriev I.V."/>
            <person name="Debuchy R."/>
            <person name="Gladieux P."/>
            <person name="Thoren M.H."/>
            <person name="Johannesson H."/>
        </authorList>
    </citation>
    <scope>NUCLEOTIDE SEQUENCE</scope>
    <source>
        <strain evidence="1">CBS 990.96</strain>
    </source>
</reference>
<sequence>MMANHMARNLHEGALPSCRAGVCGHLSESCRAQAQAQSSGHQPNDQQLPFNKLPSDVHLPSRCTHLTIPSPQGRHPSATGHHTSLAIFSCQRIASYYSKNYPERSFRFYHPHPHHLSTGVIGRGTPTLFSIIESNLSFCYKSSCIYPHDFSDSIPQTRKLIMRSHQDWQSHRPFNPPSTIINHIDETDDLSTTCWYLYPSKPLVTIL</sequence>
<accession>A0AAN7BP49</accession>
<comment type="caution">
    <text evidence="1">The sequence shown here is derived from an EMBL/GenBank/DDBJ whole genome shotgun (WGS) entry which is preliminary data.</text>
</comment>
<organism evidence="1 2">
    <name type="scientific">Podospora fimiseda</name>
    <dbReference type="NCBI Taxonomy" id="252190"/>
    <lineage>
        <taxon>Eukaryota</taxon>
        <taxon>Fungi</taxon>
        <taxon>Dikarya</taxon>
        <taxon>Ascomycota</taxon>
        <taxon>Pezizomycotina</taxon>
        <taxon>Sordariomycetes</taxon>
        <taxon>Sordariomycetidae</taxon>
        <taxon>Sordariales</taxon>
        <taxon>Podosporaceae</taxon>
        <taxon>Podospora</taxon>
    </lineage>
</organism>
<evidence type="ECO:0000313" key="2">
    <source>
        <dbReference type="Proteomes" id="UP001301958"/>
    </source>
</evidence>
<name>A0AAN7BP49_9PEZI</name>